<sequence length="64" mass="7314">QFRLMPSVVIWLNIQTVLLTKEWDLKNTAPLEFGLMPSELGFMPPVGLIMMLMRHPICCAKPDT</sequence>
<protein>
    <submittedName>
        <fullName evidence="1">Uncharacterized protein</fullName>
    </submittedName>
</protein>
<feature type="non-terminal residue" evidence="1">
    <location>
        <position position="64"/>
    </location>
</feature>
<feature type="non-terminal residue" evidence="1">
    <location>
        <position position="1"/>
    </location>
</feature>
<organism evidence="1 2">
    <name type="scientific">Diploptera punctata</name>
    <name type="common">Pacific beetle cockroach</name>
    <dbReference type="NCBI Taxonomy" id="6984"/>
    <lineage>
        <taxon>Eukaryota</taxon>
        <taxon>Metazoa</taxon>
        <taxon>Ecdysozoa</taxon>
        <taxon>Arthropoda</taxon>
        <taxon>Hexapoda</taxon>
        <taxon>Insecta</taxon>
        <taxon>Pterygota</taxon>
        <taxon>Neoptera</taxon>
        <taxon>Polyneoptera</taxon>
        <taxon>Dictyoptera</taxon>
        <taxon>Blattodea</taxon>
        <taxon>Blaberoidea</taxon>
        <taxon>Blaberidae</taxon>
        <taxon>Diplopterinae</taxon>
        <taxon>Diploptera</taxon>
    </lineage>
</organism>
<dbReference type="Proteomes" id="UP001233999">
    <property type="component" value="Unassembled WGS sequence"/>
</dbReference>
<reference evidence="1" key="1">
    <citation type="journal article" date="2023" name="IScience">
        <title>Live-bearing cockroach genome reveals convergent evolutionary mechanisms linked to viviparity in insects and beyond.</title>
        <authorList>
            <person name="Fouks B."/>
            <person name="Harrison M.C."/>
            <person name="Mikhailova A.A."/>
            <person name="Marchal E."/>
            <person name="English S."/>
            <person name="Carruthers M."/>
            <person name="Jennings E.C."/>
            <person name="Chiamaka E.L."/>
            <person name="Frigard R.A."/>
            <person name="Pippel M."/>
            <person name="Attardo G.M."/>
            <person name="Benoit J.B."/>
            <person name="Bornberg-Bauer E."/>
            <person name="Tobe S.S."/>
        </authorList>
    </citation>
    <scope>NUCLEOTIDE SEQUENCE</scope>
    <source>
        <strain evidence="1">Stay&amp;Tobe</strain>
    </source>
</reference>
<keyword evidence="2" id="KW-1185">Reference proteome</keyword>
<reference evidence="1" key="2">
    <citation type="submission" date="2023-05" db="EMBL/GenBank/DDBJ databases">
        <authorList>
            <person name="Fouks B."/>
        </authorList>
    </citation>
    <scope>NUCLEOTIDE SEQUENCE</scope>
    <source>
        <strain evidence="1">Stay&amp;Tobe</strain>
        <tissue evidence="1">Testes</tissue>
    </source>
</reference>
<proteinExistence type="predicted"/>
<name>A0AAD8AGT0_DIPPU</name>
<evidence type="ECO:0000313" key="2">
    <source>
        <dbReference type="Proteomes" id="UP001233999"/>
    </source>
</evidence>
<dbReference type="EMBL" id="JASPKZ010001229">
    <property type="protein sequence ID" value="KAJ9598336.1"/>
    <property type="molecule type" value="Genomic_DNA"/>
</dbReference>
<comment type="caution">
    <text evidence="1">The sequence shown here is derived from an EMBL/GenBank/DDBJ whole genome shotgun (WGS) entry which is preliminary data.</text>
</comment>
<gene>
    <name evidence="1" type="ORF">L9F63_011014</name>
</gene>
<dbReference type="AlphaFoldDB" id="A0AAD8AGT0"/>
<evidence type="ECO:0000313" key="1">
    <source>
        <dbReference type="EMBL" id="KAJ9598336.1"/>
    </source>
</evidence>
<accession>A0AAD8AGT0</accession>